<keyword evidence="2" id="KW-1185">Reference proteome</keyword>
<gene>
    <name evidence="1" type="ORF">H2198_008508</name>
</gene>
<reference evidence="1" key="1">
    <citation type="submission" date="2022-10" db="EMBL/GenBank/DDBJ databases">
        <title>Culturing micro-colonial fungi from biological soil crusts in the Mojave desert and describing Neophaeococcomyces mojavensis, and introducing the new genera and species Taxawa tesnikishii.</title>
        <authorList>
            <person name="Kurbessoian T."/>
            <person name="Stajich J.E."/>
        </authorList>
    </citation>
    <scope>NUCLEOTIDE SEQUENCE</scope>
    <source>
        <strain evidence="1">JES_112</strain>
    </source>
</reference>
<dbReference type="EMBL" id="JAPDRQ010000209">
    <property type="protein sequence ID" value="KAJ9652235.1"/>
    <property type="molecule type" value="Genomic_DNA"/>
</dbReference>
<evidence type="ECO:0000313" key="2">
    <source>
        <dbReference type="Proteomes" id="UP001172386"/>
    </source>
</evidence>
<organism evidence="1 2">
    <name type="scientific">Neophaeococcomyces mojaviensis</name>
    <dbReference type="NCBI Taxonomy" id="3383035"/>
    <lineage>
        <taxon>Eukaryota</taxon>
        <taxon>Fungi</taxon>
        <taxon>Dikarya</taxon>
        <taxon>Ascomycota</taxon>
        <taxon>Pezizomycotina</taxon>
        <taxon>Eurotiomycetes</taxon>
        <taxon>Chaetothyriomycetidae</taxon>
        <taxon>Chaetothyriales</taxon>
        <taxon>Chaetothyriales incertae sedis</taxon>
        <taxon>Neophaeococcomyces</taxon>
    </lineage>
</organism>
<name>A0ACC2ZXE4_9EURO</name>
<evidence type="ECO:0000313" key="1">
    <source>
        <dbReference type="EMBL" id="KAJ9652235.1"/>
    </source>
</evidence>
<accession>A0ACC2ZXE4</accession>
<protein>
    <submittedName>
        <fullName evidence="1">Uncharacterized protein</fullName>
    </submittedName>
</protein>
<proteinExistence type="predicted"/>
<sequence length="2591" mass="279207">MNRNVTRKWAEARQVDYGGDDWGDDPYGSYEERPVQPPLSQDRRSHTNPPTPNTSNRLSFDRGDERQGFPASDTSSSAAPPAFPSPQPVAPRYYEQHQGYAPPPRQQTMPMQGTHTNMESGVAGRSSMDSYHREVPRPDSRGSNAAARSFSPRKSSLSQPDVPPDMPPATAAAAATSKPLPFVRPAEIYKRMEEEREKERKSQELPRPSMDAIHRDMPSDAPPLPQSAIPDMEMNRRKQPALDTVAERRSEYGLEHKTDTVPLSAAAATPIQPINTDVSQQMSYPSASSKYTDRPDPVSATTEDSRFPSRSTSQQQRDYGTTASLLPQISRSSTFGSDFVRRDSTSSDSAQQSHGGPPVPPKDGLATVPENSGELQHKTSLGYRTMVNDVFEAENQKRGSPTTSQDSMLRSNTTSTSDISPIVERSKEQPWNRPTQQAATQEEHLEEDLPTPRRLGTNRRESPSPARRPLNAESPQVPEPQSAILMEDTPTITRDTATQAHMVRPGPAILVHQQPRSRDSVNAQEAPAAIQVEAPSLRKQESQASGISDQRTASEEWREWSATKQEIHARHGFKDSNPTTPGVESSSLSSPAPALDSFQRSVQAPTDRGLQNSVDSSTGVASPPPTTRPNVTRDESFRPSLPGGWLSSTSVPTVDTPEPSIASVVSPHRPGLAGDNARSESVESVPTATAPKRDNWRSEYSGIQAQAFAAAATAGSALAGIFNGPSLTSSTTDDSEVSSINEHDEDSAGRNRESAVAARDLAATPPVGQSTVPNRSTARDFASTPSTSEEATPVARGRHFPTDTTRQHPSAPATAGALASGPEFKKNPSSIARDDSPSKGSDRWWSDDEESRSVTGDVPAPLRTKRPVGPKDSTRPPATHSDSEDGPDPEQLETDIVKSLTPKSSSMHRHNEAEKQRQLGRAGESDSLRPISPPFAAAALALSPSRENKSLQEQNSFKPLQALKAEEHKMDRPGNVLRDPQVATGSTSATTTLPPVDNQEDQNAISAPLWPQHDRFNGIASPLAATSSIGLAKDATAAHPEDNQAIHNRLSQPVSSTTASITGQPLSSTATGKKVESPALARLNSLAKKEFTIMHDGPVAFPSTQPYNMRGPLGNQAVQSPVAPYDDKRANTLENKVTTSLSTPASADDDTTLSTPQNKGKGLTPVRAAVAETNQTLGESNRMATAVPMESDEDESRSISTIAPAVSPSQESPRSATAVSDITARPSTPSSKAAAPTAASTSASIMSRAPQTAQLPHPYDPNTAFPVDKIPVSQIFRMGNAQQRIKAYEENRDVYVQPVGHLETWLSSLNTPEHADIFSGQRPAGAQYATPPRVHHARESSGPKQMQEDGRRLFEGAKKYGGKASVLGKGLFSRGKEKLRTVSANNKGTRKAPSSADTSQHSSASASAPQLPTPSTTTPMDETSLSQYFTAKQPGDSGVTGPRGIERSTVQPPFSPISEVSTRETDRLSTPYKPISNISQDQTPRSQNTVKHLPATTSNAAPRSPTDTVDKRKSAAAVSTIDSEHDAGRFSADMLNPSGDENRRGSSVSDVSSVSDHPRRQSMATRTVSPPIEQQASRNEPTHAAVDVASTAPPVPSVTATKAEEAEEDRQEEETLPRYNQPSVQPSRMSPGAQVVPVAQLGRDQDMPVERSRPFSFVGNDSLLHTGRPGTHTMDSLDAQTKSFTGDSNANARNANHQPNNALVLGVQSDADQEKSESPLPSARRPPEELAKYRHNAPPFVPQEEEGGFRIPGPYTRELRSPKPKSQSPIKEQVQPDYPPSAPQEAIFDSPAAVSSAQPGHMYQQPQEPQHQQRYLQQQIQSAAITQGSNSDRGRKGSKLGSLFRSGSKSQSRNQREADQPRPEMDNRRNSLFKLGSRTSINSRGADGEQYDEVANQQRPQSGPRKLSKDLFKSTTFNQPQPGQANYVRPAVQGQEQSTGTPAGKKKRFSGLFGKSPAKEHRQQQAPSRASTLPFNAQNPNMQSQSLYSQHPANQQRFANQPPQQFQGMQSPQEGYYGQPHGQPFGQPGHSGAYQTQQAYGQQQSQYGPAPTQISFYSQATSPTPQDQRQAPGSWQQQGPQSYHYNQQQQYQSGPVGQHNTDQRPDLRVDTGDQPSGSVPASAPPVPSSYLQSRPAGGVQSSSSTVAPHLQQAQAPPQIPQTRANKDISYGSDLRHNTASPTGEYTQPSAAQQASNITPRVQALHTRSRSPKLGRPTSEDLTEEMNTLAPSPANDLGTFSSKKVSPVGGIARPPEDQEKPWKIGLPGDDAQTEQNTGPSSATSSRAREVKRIMLERAGDNGNNGGDVTSPGAEPSRPQTVAERYMGHGMPPPNDTVRTRQTPAAASTSTTAGTASSAKPFYPNAAASETPLLRGKGQGPMLSNNGVPGEDASVSNQGNSGTVSSTNANSTGPNRPANEFSAPSTMTEPWSQSKPQTKENDLGRSPTGERNEHYPVSTITALAHQNKSITGNTPEQHSQTQKPSIRSEQPAQSRFAAPDGGDNTTRNSVPNENFQPHPSHPHDPRTSVTYAPTPPPEPKTTARVPPETSKAVEVHELVGSRPEGYESDDEPMMSATAYPGQEWQPVFDRWDD</sequence>
<comment type="caution">
    <text evidence="1">The sequence shown here is derived from an EMBL/GenBank/DDBJ whole genome shotgun (WGS) entry which is preliminary data.</text>
</comment>
<dbReference type="Proteomes" id="UP001172386">
    <property type="component" value="Unassembled WGS sequence"/>
</dbReference>